<proteinExistence type="predicted"/>
<keyword evidence="2" id="KW-0614">Plasmid</keyword>
<dbReference type="PANTHER" id="PTHR43081:SF19">
    <property type="entry name" value="PH-SENSITIVE ADENYLATE CYCLASE RV1264"/>
    <property type="match status" value="1"/>
</dbReference>
<dbReference type="Proteomes" id="UP000019443">
    <property type="component" value="Plasmid pLPU83d"/>
</dbReference>
<dbReference type="HOGENOM" id="CLU_019981_0_0_5"/>
<dbReference type="InterPro" id="IPR001054">
    <property type="entry name" value="A/G_cyclase"/>
</dbReference>
<geneLocation type="plasmid" evidence="2 3">
    <name>pLPU83d</name>
</geneLocation>
<dbReference type="GO" id="GO:0006171">
    <property type="term" value="P:cAMP biosynthetic process"/>
    <property type="evidence" value="ECO:0007669"/>
    <property type="project" value="TreeGrafter"/>
</dbReference>
<dbReference type="SUPFAM" id="SSF55073">
    <property type="entry name" value="Nucleotide cyclase"/>
    <property type="match status" value="1"/>
</dbReference>
<dbReference type="InterPro" id="IPR011990">
    <property type="entry name" value="TPR-like_helical_dom_sf"/>
</dbReference>
<dbReference type="Gene3D" id="3.40.50.10070">
    <property type="entry name" value="TolB, N-terminal domain"/>
    <property type="match status" value="1"/>
</dbReference>
<dbReference type="PANTHER" id="PTHR43081">
    <property type="entry name" value="ADENYLATE CYCLASE, TERMINAL-DIFFERENTIATION SPECIFIC-RELATED"/>
    <property type="match status" value="1"/>
</dbReference>
<organism evidence="2 3">
    <name type="scientific">Rhizobium favelukesii</name>
    <dbReference type="NCBI Taxonomy" id="348824"/>
    <lineage>
        <taxon>Bacteria</taxon>
        <taxon>Pseudomonadati</taxon>
        <taxon>Pseudomonadota</taxon>
        <taxon>Alphaproteobacteria</taxon>
        <taxon>Hyphomicrobiales</taxon>
        <taxon>Rhizobiaceae</taxon>
        <taxon>Rhizobium/Agrobacterium group</taxon>
        <taxon>Rhizobium</taxon>
    </lineage>
</organism>
<dbReference type="Pfam" id="PF00211">
    <property type="entry name" value="Guanylate_cyc"/>
    <property type="match status" value="1"/>
</dbReference>
<dbReference type="GO" id="GO:0035556">
    <property type="term" value="P:intracellular signal transduction"/>
    <property type="evidence" value="ECO:0007669"/>
    <property type="project" value="InterPro"/>
</dbReference>
<dbReference type="InterPro" id="IPR050697">
    <property type="entry name" value="Adenylyl/Guanylyl_Cyclase_3/4"/>
</dbReference>
<dbReference type="Gene3D" id="1.25.40.10">
    <property type="entry name" value="Tetratricopeptide repeat domain"/>
    <property type="match status" value="1"/>
</dbReference>
<dbReference type="CDD" id="cd07302">
    <property type="entry name" value="CHD"/>
    <property type="match status" value="1"/>
</dbReference>
<dbReference type="EMBL" id="HG916855">
    <property type="protein sequence ID" value="CDM61707.1"/>
    <property type="molecule type" value="Genomic_DNA"/>
</dbReference>
<dbReference type="RefSeq" id="WP_280800274.1">
    <property type="nucleotide sequence ID" value="NZ_ATTO01000047.1"/>
</dbReference>
<name>W6RKN4_9HYPH</name>
<accession>W6RKN4</accession>
<keyword evidence="3" id="KW-1185">Reference proteome</keyword>
<evidence type="ECO:0000313" key="3">
    <source>
        <dbReference type="Proteomes" id="UP000019443"/>
    </source>
</evidence>
<dbReference type="Gene3D" id="3.30.70.1230">
    <property type="entry name" value="Nucleotide cyclase"/>
    <property type="match status" value="1"/>
</dbReference>
<feature type="domain" description="Guanylate cyclase" evidence="1">
    <location>
        <begin position="1"/>
        <end position="114"/>
    </location>
</feature>
<dbReference type="SUPFAM" id="SSF48452">
    <property type="entry name" value="TPR-like"/>
    <property type="match status" value="1"/>
</dbReference>
<dbReference type="KEGG" id="rhl:LPU83_pLPU83d_0336"/>
<dbReference type="PATRIC" id="fig|348824.6.peg.5950"/>
<gene>
    <name evidence="2" type="ORF">LPU83_pLPU83d_0336</name>
</gene>
<evidence type="ECO:0000259" key="1">
    <source>
        <dbReference type="PROSITE" id="PS50125"/>
    </source>
</evidence>
<protein>
    <submittedName>
        <fullName evidence="2">Adenylate class-3/4/guanylyl cyclase</fullName>
    </submittedName>
</protein>
<dbReference type="AlphaFoldDB" id="W6RKN4"/>
<evidence type="ECO:0000313" key="2">
    <source>
        <dbReference type="EMBL" id="CDM61707.1"/>
    </source>
</evidence>
<dbReference type="GO" id="GO:0004016">
    <property type="term" value="F:adenylate cyclase activity"/>
    <property type="evidence" value="ECO:0007669"/>
    <property type="project" value="UniProtKB-ARBA"/>
</dbReference>
<reference evidence="2" key="1">
    <citation type="submission" date="2013-11" db="EMBL/GenBank/DDBJ databases">
        <title>Draft genome sequence of the broad-host-range Rhizobium sp. LPU83 strain, a member of the low-genetic diversity Oregon-like Rhizobium sp. group.</title>
        <authorList>
            <person name="Wibberg D."/>
            <person name="Puehler A."/>
            <person name="Schlueter A."/>
        </authorList>
    </citation>
    <scope>NUCLEOTIDE SEQUENCE [LARGE SCALE GENOMIC DNA]</scope>
    <source>
        <strain evidence="2">LPU83</strain>
        <plasmid evidence="2">pLPU83d</plasmid>
    </source>
</reference>
<sequence>MATDIVGYSRLMEANEEQTLAALARLHGTILATEIGSRGGRIVKLIGDGVLSVFDTASEAVSCAMNIQKLLGSEAELRVCQEQIRLRIGINLAEVAVIEGDIFGEGVNVTSRLEREASSGGICISDAAYAQVKGTAHSLFKDGGDIRLKNIAKPVHVWHWPQAPVPRASGRPVVAVLPFRNLREADDQPFVADGFTEDIIGGLARFRSLSVIAAASSFAAQDLSEDTTEVARKLGATYLVTGDLRLAGGVIRATVRLIEAANARLIWSEKYDRCAGDIFDIQDEIVRMLVSSLVGQIHNIDYQESFRKAPDNLEAYEFYLRGLAHLRGYESDDNLKACEMFEAAVHRDNGFALAHAYLALSQIAVHGYAKAPPDVLRDCTSLARRAVLLDEAESGSHRVLGLALLYLKDFDGAEGELRRACALNPSDANAAVQLGGLLARRNRVEEGVRWIDEGMRLNPFPPHWYYAVLALQLHIYLWSESMGLHDSEVMDDRCINRDDA</sequence>
<dbReference type="PROSITE" id="PS50125">
    <property type="entry name" value="GUANYLATE_CYCLASE_2"/>
    <property type="match status" value="1"/>
</dbReference>
<dbReference type="InterPro" id="IPR029787">
    <property type="entry name" value="Nucleotide_cyclase"/>
</dbReference>